<dbReference type="Proteomes" id="UP000290289">
    <property type="component" value="Chromosome 1"/>
</dbReference>
<dbReference type="EMBL" id="RDQH01000327">
    <property type="protein sequence ID" value="RXI08301.1"/>
    <property type="molecule type" value="Genomic_DNA"/>
</dbReference>
<gene>
    <name evidence="1" type="ORF">DVH24_022445</name>
</gene>
<organism evidence="1 2">
    <name type="scientific">Malus domestica</name>
    <name type="common">Apple</name>
    <name type="synonym">Pyrus malus</name>
    <dbReference type="NCBI Taxonomy" id="3750"/>
    <lineage>
        <taxon>Eukaryota</taxon>
        <taxon>Viridiplantae</taxon>
        <taxon>Streptophyta</taxon>
        <taxon>Embryophyta</taxon>
        <taxon>Tracheophyta</taxon>
        <taxon>Spermatophyta</taxon>
        <taxon>Magnoliopsida</taxon>
        <taxon>eudicotyledons</taxon>
        <taxon>Gunneridae</taxon>
        <taxon>Pentapetalae</taxon>
        <taxon>rosids</taxon>
        <taxon>fabids</taxon>
        <taxon>Rosales</taxon>
        <taxon>Rosaceae</taxon>
        <taxon>Amygdaloideae</taxon>
        <taxon>Maleae</taxon>
        <taxon>Malus</taxon>
    </lineage>
</organism>
<protein>
    <submittedName>
        <fullName evidence="1">Uncharacterized protein</fullName>
    </submittedName>
</protein>
<name>A0A498KMA6_MALDO</name>
<dbReference type="AlphaFoldDB" id="A0A498KMA6"/>
<evidence type="ECO:0000313" key="1">
    <source>
        <dbReference type="EMBL" id="RXI08301.1"/>
    </source>
</evidence>
<comment type="caution">
    <text evidence="1">The sequence shown here is derived from an EMBL/GenBank/DDBJ whole genome shotgun (WGS) entry which is preliminary data.</text>
</comment>
<proteinExistence type="predicted"/>
<keyword evidence="2" id="KW-1185">Reference proteome</keyword>
<accession>A0A498KMA6</accession>
<reference evidence="1 2" key="1">
    <citation type="submission" date="2018-10" db="EMBL/GenBank/DDBJ databases">
        <title>A high-quality apple genome assembly.</title>
        <authorList>
            <person name="Hu J."/>
        </authorList>
    </citation>
    <scope>NUCLEOTIDE SEQUENCE [LARGE SCALE GENOMIC DNA]</scope>
    <source>
        <strain evidence="2">cv. HFTH1</strain>
        <tissue evidence="1">Young leaf</tissue>
    </source>
</reference>
<evidence type="ECO:0000313" key="2">
    <source>
        <dbReference type="Proteomes" id="UP000290289"/>
    </source>
</evidence>
<sequence>MNKGHGKDTGSGGQTILVQKTWKDTGSRGALRHASNIIKYTSSSMSELFHVLPKEIAIGGLLCFAAMAPPRRILMP</sequence>